<reference evidence="6 7" key="1">
    <citation type="submission" date="2015-12" db="EMBL/GenBank/DDBJ databases">
        <title>The genome of Folsomia candida.</title>
        <authorList>
            <person name="Faddeeva A."/>
            <person name="Derks M.F."/>
            <person name="Anvar Y."/>
            <person name="Smit S."/>
            <person name="Van Straalen N."/>
            <person name="Roelofs D."/>
        </authorList>
    </citation>
    <scope>NUCLEOTIDE SEQUENCE [LARGE SCALE GENOMIC DNA]</scope>
    <source>
        <strain evidence="6 7">VU population</strain>
        <tissue evidence="6">Whole body</tissue>
    </source>
</reference>
<feature type="region of interest" description="Disordered" evidence="4">
    <location>
        <begin position="1"/>
        <end position="27"/>
    </location>
</feature>
<keyword evidence="2" id="KW-0677">Repeat</keyword>
<sequence length="154" mass="16518">MADDKKKSKKGDAAASPGGSKKDSKKAEKKVSNVFSAFSQRQIAEFKEAFQMMDHDKDGIIGKGDLKATFDDLGKSVSDSELEALVNDSPAPINFGGLLTLFAARILRKALTTFGMKFTDKDVEDAFSQMNIEGGQIDTQKLIGMLTASGGSED</sequence>
<dbReference type="InterPro" id="IPR011992">
    <property type="entry name" value="EF-hand-dom_pair"/>
</dbReference>
<evidence type="ECO:0000313" key="7">
    <source>
        <dbReference type="Proteomes" id="UP000198287"/>
    </source>
</evidence>
<feature type="domain" description="EF-hand" evidence="5">
    <location>
        <begin position="41"/>
        <end position="76"/>
    </location>
</feature>
<dbReference type="SUPFAM" id="SSF47473">
    <property type="entry name" value="EF-hand"/>
    <property type="match status" value="1"/>
</dbReference>
<organism evidence="6 7">
    <name type="scientific">Folsomia candida</name>
    <name type="common">Springtail</name>
    <dbReference type="NCBI Taxonomy" id="158441"/>
    <lineage>
        <taxon>Eukaryota</taxon>
        <taxon>Metazoa</taxon>
        <taxon>Ecdysozoa</taxon>
        <taxon>Arthropoda</taxon>
        <taxon>Hexapoda</taxon>
        <taxon>Collembola</taxon>
        <taxon>Entomobryomorpha</taxon>
        <taxon>Isotomoidea</taxon>
        <taxon>Isotomidae</taxon>
        <taxon>Proisotominae</taxon>
        <taxon>Folsomia</taxon>
    </lineage>
</organism>
<evidence type="ECO:0000259" key="5">
    <source>
        <dbReference type="PROSITE" id="PS50222"/>
    </source>
</evidence>
<dbReference type="GO" id="GO:0005509">
    <property type="term" value="F:calcium ion binding"/>
    <property type="evidence" value="ECO:0007669"/>
    <property type="project" value="InterPro"/>
</dbReference>
<dbReference type="OMA" id="ECFLLMD"/>
<name>A0A226DFF0_FOLCA</name>
<dbReference type="InterPro" id="IPR050403">
    <property type="entry name" value="Myosin_RLC"/>
</dbReference>
<gene>
    <name evidence="6" type="ORF">Fcan01_22143</name>
</gene>
<keyword evidence="7" id="KW-1185">Reference proteome</keyword>
<dbReference type="Gene3D" id="1.10.238.10">
    <property type="entry name" value="EF-hand"/>
    <property type="match status" value="2"/>
</dbReference>
<evidence type="ECO:0000313" key="6">
    <source>
        <dbReference type="EMBL" id="OXA43301.1"/>
    </source>
</evidence>
<evidence type="ECO:0000256" key="1">
    <source>
        <dbReference type="ARBA" id="ARBA00022723"/>
    </source>
</evidence>
<dbReference type="InterPro" id="IPR002048">
    <property type="entry name" value="EF_hand_dom"/>
</dbReference>
<dbReference type="AlphaFoldDB" id="A0A226DFF0"/>
<dbReference type="GO" id="GO:0009791">
    <property type="term" value="P:post-embryonic development"/>
    <property type="evidence" value="ECO:0007669"/>
    <property type="project" value="UniProtKB-ARBA"/>
</dbReference>
<evidence type="ECO:0000256" key="3">
    <source>
        <dbReference type="ARBA" id="ARBA00022837"/>
    </source>
</evidence>
<dbReference type="Proteomes" id="UP000198287">
    <property type="component" value="Unassembled WGS sequence"/>
</dbReference>
<dbReference type="PANTHER" id="PTHR23049">
    <property type="entry name" value="MYOSIN REGULATORY LIGHT CHAIN 2"/>
    <property type="match status" value="1"/>
</dbReference>
<keyword evidence="3" id="KW-0106">Calcium</keyword>
<evidence type="ECO:0000256" key="4">
    <source>
        <dbReference type="SAM" id="MobiDB-lite"/>
    </source>
</evidence>
<dbReference type="FunFam" id="1.10.238.10:FF:000007">
    <property type="entry name" value="Putative myosin regulatory light chain sqh"/>
    <property type="match status" value="1"/>
</dbReference>
<dbReference type="InterPro" id="IPR018247">
    <property type="entry name" value="EF_Hand_1_Ca_BS"/>
</dbReference>
<dbReference type="STRING" id="158441.A0A226DFF0"/>
<dbReference type="EMBL" id="LNIX01000023">
    <property type="protein sequence ID" value="OXA43301.1"/>
    <property type="molecule type" value="Genomic_DNA"/>
</dbReference>
<keyword evidence="1" id="KW-0479">Metal-binding</keyword>
<proteinExistence type="predicted"/>
<dbReference type="OrthoDB" id="429467at2759"/>
<evidence type="ECO:0000256" key="2">
    <source>
        <dbReference type="ARBA" id="ARBA00022737"/>
    </source>
</evidence>
<protein>
    <submittedName>
        <fullName evidence="6">Myosin regulatory light chain 2</fullName>
    </submittedName>
</protein>
<feature type="compositionally biased region" description="Basic and acidic residues" evidence="4">
    <location>
        <begin position="1"/>
        <end position="12"/>
    </location>
</feature>
<dbReference type="PROSITE" id="PS50222">
    <property type="entry name" value="EF_HAND_2"/>
    <property type="match status" value="1"/>
</dbReference>
<dbReference type="PROSITE" id="PS00018">
    <property type="entry name" value="EF_HAND_1"/>
    <property type="match status" value="1"/>
</dbReference>
<comment type="caution">
    <text evidence="6">The sequence shown here is derived from an EMBL/GenBank/DDBJ whole genome shotgun (WGS) entry which is preliminary data.</text>
</comment>
<accession>A0A226DFF0</accession>